<proteinExistence type="predicted"/>
<accession>A0A8S3ST36</accession>
<dbReference type="AlphaFoldDB" id="A0A8S3ST36"/>
<organism evidence="2 3">
    <name type="scientific">Mytilus edulis</name>
    <name type="common">Blue mussel</name>
    <dbReference type="NCBI Taxonomy" id="6550"/>
    <lineage>
        <taxon>Eukaryota</taxon>
        <taxon>Metazoa</taxon>
        <taxon>Spiralia</taxon>
        <taxon>Lophotrochozoa</taxon>
        <taxon>Mollusca</taxon>
        <taxon>Bivalvia</taxon>
        <taxon>Autobranchia</taxon>
        <taxon>Pteriomorphia</taxon>
        <taxon>Mytilida</taxon>
        <taxon>Mytiloidea</taxon>
        <taxon>Mytilidae</taxon>
        <taxon>Mytilinae</taxon>
        <taxon>Mytilus</taxon>
    </lineage>
</organism>
<dbReference type="EMBL" id="CAJPWZ010001640">
    <property type="protein sequence ID" value="CAG2219695.1"/>
    <property type="molecule type" value="Genomic_DNA"/>
</dbReference>
<feature type="compositionally biased region" description="Acidic residues" evidence="1">
    <location>
        <begin position="230"/>
        <end position="252"/>
    </location>
</feature>
<dbReference type="Proteomes" id="UP000683360">
    <property type="component" value="Unassembled WGS sequence"/>
</dbReference>
<protein>
    <submittedName>
        <fullName evidence="2">Uncharacterized protein</fullName>
    </submittedName>
</protein>
<sequence>MKSLTSIQIERRRGMMNVFLATLLAMETVKTIGVVTYGIKCPHISHWQLRAIKQQCVNGTVYHCLYDNNTKNLAEKCIKPDDLPTGFRAVLSGNLDLEKCSDKQFSPFIYWSNDNVDCPYQRSICAEEGQVLFDNGSDSKDIKCVCDYRRGYQYIFKPKDECSCSPMTEDCSCILKRCPDDSFILNSEFICDKKNQVVQDMKCEITDKRKLHYDDNDDYDDADKGNYNNDNDDINDDDDEDHYDDDDDDDDG</sequence>
<evidence type="ECO:0000313" key="2">
    <source>
        <dbReference type="EMBL" id="CAG2219695.1"/>
    </source>
</evidence>
<evidence type="ECO:0000256" key="1">
    <source>
        <dbReference type="SAM" id="MobiDB-lite"/>
    </source>
</evidence>
<comment type="caution">
    <text evidence="2">The sequence shown here is derived from an EMBL/GenBank/DDBJ whole genome shotgun (WGS) entry which is preliminary data.</text>
</comment>
<name>A0A8S3ST36_MYTED</name>
<keyword evidence="3" id="KW-1185">Reference proteome</keyword>
<dbReference type="OrthoDB" id="6080917at2759"/>
<evidence type="ECO:0000313" key="3">
    <source>
        <dbReference type="Proteomes" id="UP000683360"/>
    </source>
</evidence>
<feature type="region of interest" description="Disordered" evidence="1">
    <location>
        <begin position="214"/>
        <end position="252"/>
    </location>
</feature>
<reference evidence="2" key="1">
    <citation type="submission" date="2021-03" db="EMBL/GenBank/DDBJ databases">
        <authorList>
            <person name="Bekaert M."/>
        </authorList>
    </citation>
    <scope>NUCLEOTIDE SEQUENCE</scope>
</reference>
<gene>
    <name evidence="2" type="ORF">MEDL_33232</name>
</gene>